<comment type="caution">
    <text evidence="2">The sequence shown here is derived from an EMBL/GenBank/DDBJ whole genome shotgun (WGS) entry which is preliminary data.</text>
</comment>
<accession>A0AAQ1GHV2</accession>
<reference evidence="1 4" key="2">
    <citation type="submission" date="2018-05" db="EMBL/GenBank/DDBJ databases">
        <title>Genomic Encyclopedia of Type Strains, Phase IV (KMG-V): Genome sequencing to study the core and pangenomes of soil and plant-associated prokaryotes.</title>
        <authorList>
            <person name="Whitman W."/>
        </authorList>
    </citation>
    <scope>NUCLEOTIDE SEQUENCE [LARGE SCALE GENOMIC DNA]</scope>
    <source>
        <strain evidence="1 4">SIr-6563</strain>
    </source>
</reference>
<evidence type="ECO:0000313" key="2">
    <source>
        <dbReference type="EMBL" id="SEJ91758.1"/>
    </source>
</evidence>
<dbReference type="EMBL" id="FNZM01000010">
    <property type="protein sequence ID" value="SEJ91758.1"/>
    <property type="molecule type" value="Genomic_DNA"/>
</dbReference>
<keyword evidence="4" id="KW-1185">Reference proteome</keyword>
<sequence>MGALRSGNMMIEAIFGEGAFVVVGAFWHQLAQLWELIVMVCRFLWDLLKLLSGAG</sequence>
<name>A0AAQ1GHV2_9BURK</name>
<reference evidence="2 3" key="1">
    <citation type="submission" date="2016-10" db="EMBL/GenBank/DDBJ databases">
        <authorList>
            <person name="Varghese N."/>
            <person name="Submissions S."/>
        </authorList>
    </citation>
    <scope>NUCLEOTIDE SEQUENCE [LARGE SCALE GENOMIC DNA]</scope>
    <source>
        <strain evidence="2 3">LMG 22274</strain>
    </source>
</reference>
<protein>
    <submittedName>
        <fullName evidence="2">Uncharacterized protein</fullName>
    </submittedName>
</protein>
<evidence type="ECO:0000313" key="3">
    <source>
        <dbReference type="Proteomes" id="UP000183529"/>
    </source>
</evidence>
<dbReference type="Proteomes" id="UP000247515">
    <property type="component" value="Unassembled WGS sequence"/>
</dbReference>
<evidence type="ECO:0000313" key="1">
    <source>
        <dbReference type="EMBL" id="PXX08644.1"/>
    </source>
</evidence>
<dbReference type="Proteomes" id="UP000183529">
    <property type="component" value="Unassembled WGS sequence"/>
</dbReference>
<organism evidence="2 3">
    <name type="scientific">Paraburkholderia tropica</name>
    <dbReference type="NCBI Taxonomy" id="92647"/>
    <lineage>
        <taxon>Bacteria</taxon>
        <taxon>Pseudomonadati</taxon>
        <taxon>Pseudomonadota</taxon>
        <taxon>Betaproteobacteria</taxon>
        <taxon>Burkholderiales</taxon>
        <taxon>Burkholderiaceae</taxon>
        <taxon>Paraburkholderia</taxon>
    </lineage>
</organism>
<proteinExistence type="predicted"/>
<dbReference type="EMBL" id="QJJV01000026">
    <property type="protein sequence ID" value="PXX08644.1"/>
    <property type="molecule type" value="Genomic_DNA"/>
</dbReference>
<gene>
    <name evidence="1" type="ORF">C7400_12668</name>
    <name evidence="2" type="ORF">SAMN05216550_110283</name>
</gene>
<dbReference type="AlphaFoldDB" id="A0AAQ1GHV2"/>
<evidence type="ECO:0000313" key="4">
    <source>
        <dbReference type="Proteomes" id="UP000247515"/>
    </source>
</evidence>